<organism evidence="1 2">
    <name type="scientific">Cercocebus atys</name>
    <name type="common">Sooty mangabey</name>
    <name type="synonym">Cercocebus torquatus atys</name>
    <dbReference type="NCBI Taxonomy" id="9531"/>
    <lineage>
        <taxon>Eukaryota</taxon>
        <taxon>Metazoa</taxon>
        <taxon>Chordata</taxon>
        <taxon>Craniata</taxon>
        <taxon>Vertebrata</taxon>
        <taxon>Euteleostomi</taxon>
        <taxon>Mammalia</taxon>
        <taxon>Eutheria</taxon>
        <taxon>Euarchontoglires</taxon>
        <taxon>Primates</taxon>
        <taxon>Haplorrhini</taxon>
        <taxon>Catarrhini</taxon>
        <taxon>Cercopithecidae</taxon>
        <taxon>Cercopithecinae</taxon>
        <taxon>Cercocebus</taxon>
    </lineage>
</organism>
<proteinExistence type="predicted"/>
<evidence type="ECO:0000313" key="1">
    <source>
        <dbReference type="Ensembl" id="ENSCATP00000006561.1"/>
    </source>
</evidence>
<sequence length="99" mass="11164">MCVYRACYCLKIEMCVLGISSQPQTLLRQVDRISAAEDSEWPNLHSPASRALWGDCKAANGGDKFCLAFEKVLSLTFYISESDSRSLVNARYYKQSMLL</sequence>
<dbReference type="Bgee" id="ENSCATG00000020431">
    <property type="expression patterns" value="Expressed in frontal cortex and 1 other cell type or tissue"/>
</dbReference>
<dbReference type="Proteomes" id="UP000233060">
    <property type="component" value="Unassembled WGS sequence"/>
</dbReference>
<protein>
    <submittedName>
        <fullName evidence="1">Uncharacterized protein</fullName>
    </submittedName>
</protein>
<dbReference type="OMA" id="GDKFCLA"/>
<reference evidence="1" key="2">
    <citation type="submission" date="2025-09" db="UniProtKB">
        <authorList>
            <consortium name="Ensembl"/>
        </authorList>
    </citation>
    <scope>IDENTIFICATION</scope>
</reference>
<dbReference type="GeneTree" id="ENSGT00910000147034"/>
<reference evidence="1" key="1">
    <citation type="submission" date="2025-08" db="UniProtKB">
        <authorList>
            <consortium name="Ensembl"/>
        </authorList>
    </citation>
    <scope>IDENTIFICATION</scope>
</reference>
<name>A0A2K5L0W0_CERAT</name>
<evidence type="ECO:0000313" key="2">
    <source>
        <dbReference type="Proteomes" id="UP000233060"/>
    </source>
</evidence>
<accession>A0A2K5L0W0</accession>
<keyword evidence="2" id="KW-1185">Reference proteome</keyword>
<dbReference type="Ensembl" id="ENSCATT00000023532.1">
    <property type="protein sequence ID" value="ENSCATP00000006561.1"/>
    <property type="gene ID" value="ENSCATG00000020431.1"/>
</dbReference>
<dbReference type="AlphaFoldDB" id="A0A2K5L0W0"/>